<evidence type="ECO:0000313" key="2">
    <source>
        <dbReference type="EMBL" id="KAK2624579.1"/>
    </source>
</evidence>
<dbReference type="PANTHER" id="PTHR19327">
    <property type="entry name" value="GOLGIN"/>
    <property type="match status" value="1"/>
</dbReference>
<evidence type="ECO:0000313" key="3">
    <source>
        <dbReference type="Proteomes" id="UP001285354"/>
    </source>
</evidence>
<reference evidence="2" key="1">
    <citation type="submission" date="2023-06" db="EMBL/GenBank/DDBJ databases">
        <title>Draft genome of Marssonina rosae.</title>
        <authorList>
            <person name="Cheng Q."/>
        </authorList>
    </citation>
    <scope>NUCLEOTIDE SEQUENCE</scope>
    <source>
        <strain evidence="2">R4</strain>
    </source>
</reference>
<organism evidence="2 3">
    <name type="scientific">Diplocarpon rosae</name>
    <dbReference type="NCBI Taxonomy" id="946125"/>
    <lineage>
        <taxon>Eukaryota</taxon>
        <taxon>Fungi</taxon>
        <taxon>Dikarya</taxon>
        <taxon>Ascomycota</taxon>
        <taxon>Pezizomycotina</taxon>
        <taxon>Leotiomycetes</taxon>
        <taxon>Helotiales</taxon>
        <taxon>Drepanopezizaceae</taxon>
        <taxon>Diplocarpon</taxon>
    </lineage>
</organism>
<dbReference type="PANTHER" id="PTHR19327:SF0">
    <property type="entry name" value="GOLGIN SUBFAMILY A MEMBER 4"/>
    <property type="match status" value="1"/>
</dbReference>
<dbReference type="Proteomes" id="UP001285354">
    <property type="component" value="Unassembled WGS sequence"/>
</dbReference>
<proteinExistence type="predicted"/>
<dbReference type="EMBL" id="JAUBYV010000009">
    <property type="protein sequence ID" value="KAK2624579.1"/>
    <property type="molecule type" value="Genomic_DNA"/>
</dbReference>
<protein>
    <submittedName>
        <fullName evidence="2">Uncharacterized protein</fullName>
    </submittedName>
</protein>
<feature type="region of interest" description="Disordered" evidence="1">
    <location>
        <begin position="1778"/>
        <end position="1797"/>
    </location>
</feature>
<accession>A0AAD9SX70</accession>
<evidence type="ECO:0000256" key="1">
    <source>
        <dbReference type="SAM" id="MobiDB-lite"/>
    </source>
</evidence>
<name>A0AAD9SX70_9HELO</name>
<dbReference type="Gene3D" id="1.20.58.60">
    <property type="match status" value="1"/>
</dbReference>
<feature type="compositionally biased region" description="Basic and acidic residues" evidence="1">
    <location>
        <begin position="1788"/>
        <end position="1797"/>
    </location>
</feature>
<gene>
    <name evidence="2" type="ORF">QTJ16_005772</name>
</gene>
<feature type="region of interest" description="Disordered" evidence="1">
    <location>
        <begin position="1"/>
        <end position="31"/>
    </location>
</feature>
<comment type="caution">
    <text evidence="2">The sequence shown here is derived from an EMBL/GenBank/DDBJ whole genome shotgun (WGS) entry which is preliminary data.</text>
</comment>
<keyword evidence="3" id="KW-1185">Reference proteome</keyword>
<sequence>MSMKGSPIGWFKEKRQSSHSGISNARRPATAIPLSEDRDMAKIVEQAVLAAFESDAFKMAVASQVDPAFTRHQERLNQIRTTNLNLESTLQSHVEDVPPLLDTIQNHLTGLVIPDYRQDLDSLALGQEKLERQLTDLQIPDYARELGDIASAQSRLLKTLESRFDGLASRIDDFDRKLGELDGSVASADLRSAIRFGEISNELQDRNTTLGDRVWGVERELGKKVDALQRKVVAACEDVGKSVRSSHEAVETMRAKLDEDHVLAAVQKGNSRAEFSEKALRRGIEAIQDKVASFDTAAISSQTAKLEVIERGISDFKKEAEAARNLASVSSKFMSANTSKLDNIAAAVGKMQIVVESTSETCQEVFESQEQNAGSIKEDVEAVRMHVRALDSMAVSHARKLSEASNSITRMESTLIGTNSTAISKLEDLESSISRVEDGLKPLSVHTTKMENLQTNMAGVIKDLKPHRAILEDLASTISELRSNVDTAISSYSESLEVIQQKVCDTSKVDLLKSNLSEVQSQIEQKISSSLELTSRSTVEQIDSRIGVVQAGLNSAAEHANQQAEKSAVSITELLKEVRSTQAFLESEKAEINEQFRSTKEVVEASQTAHKEDAVSTRKLLQDLQEASKDDEVLLQIESWTHTCISKQAAEIASVKEILQTSRRHGEVLNKSIGDLDKKSAQIAEFLRSGNLESSSTARELAAIKSILENDTTLAFVKDSANTTEQAFWTVQASLQELKEDSAMSKIEHLALKNVASIEAAHESIHAIGSRVTSNEEAIRSTVREVQTALATDISNAATDIRTSTADFIAGLKTDLGSTITSSADALSVEVKAVDLSSTTTAVESLKEQLEEVIETALASNATSTAEQLTTVKNSVKALKEEILTSFQVTHDRTDLAAEDVKSSIATAIELLTTDVRDFGNIHSRGLQQNATSLANLEEFSNTQSASISEQLARIQKAIDPISGVPEDVALLLASAEELDLTTKSNAKSLSSIQESVLASGAELGAVSSELKTAIDVSGSKTLLAVEASQAKASELRQASEDQIGKVRGTIEAVDAALVKIAIEIGHANTSLTTLSIVCQDIPGIFKGAQEFEAVHHEAFKEFKASQAAILATVAGTATEVISVKSDVGSIADSLNRVDQKHDAASKTQARVLSILGTNSTKLHGIEEIVKQDSVHRKELSETLTSSISSLDSSILASNAELKTAVISEVATVGTSVTREVSVVKTSSDKASSETKESLEALKLDMLGREKAFIESTTGSRATILSELEAIASKISEGTDKINNGIEKVSVKWEEALESSKLEIINRTQELHAVVAKSAVDAEKAQDDMLSGLRSEARSIGEAVAIRADRSDKAVESKLEAAQVSIFLEVENTKKALNTDLIAIQSSITDSREALDKISTDFSTRFDLAASESVKSHEVTRAALSSENKSISDVILREIQNANGAIDVAKGSVVEEIENTRSTLGSNFNSTQASLQECIDYLKTEIGSGLEKVSSETTKAHEAAVMSMQADSKLLLNTLVREVGKTNEAVEDFKQNTASTSETTQAWFDSTRKSLGIISENLNNEFKAATNERRDIGGVQDSRLARITDSVQQQRAEIRSAVESAHQELLTEFGGITKSLTTMREILEERTDTLADSLHMGFSDATVQRTTATKAREADTAALSESIKREAETTRIALESTQDGVNSVSAFLDTIRQSIESSQTVADSISGAISKGFADASTQQDEASRTLTALSASVLQEAGVTRAAVNSAQEKVLAEVHKAHASLDSSVQTSAAATQRGFANATHESADARRALDSHSATLSASITGAAEMTSEAVHALQTGVAADVKKTTSDVKHTMGGLKLQLEQMSDIHKAALVGLGEEMRCLDGKTHDRLGSLEAASAQRHAALLGTMDQTSTSLHHTLDSLHRATGAVDAAVRVNSAAIARVDKAVLESSSQLKHAVADSARELLSSLDEELQETGRRVRSMTEVEMPRLETLARRNRDAVEVIGGRVIGTVKKFDEMVTHHGQKPAHGLERSEMLSASGRLRGGSNASSTRSRDGSYRISAMEIARDMARG</sequence>